<sequence length="260" mass="27046">MPAALGGVSGCLLLAIWASPRYGGPAPFLDGAGLGQIRGPGWWSLAVAILATLAGLCMLRWWPYLLVAAALLTVPGLWAHPGLSYPVEVSVMTSAGYPLTIVGVLACAQGLARVDTGWGAAIAGLSAGAQIFGSALVGAGWLISNVAIPTWHLGMLVVGIAGLLPAAWYIRHGDRDAVGLVGAGRWSWWRIRPIVTGTLAMCVAIPLSFLTIERLAVLLDLSGSRCTGASTWRPRSSGCSRWSPGFASPPSEGCGHWRGR</sequence>
<dbReference type="AlphaFoldDB" id="A0A6F8XW92"/>
<feature type="region of interest" description="Disordered" evidence="1">
    <location>
        <begin position="241"/>
        <end position="260"/>
    </location>
</feature>
<feature type="transmembrane region" description="Helical" evidence="2">
    <location>
        <begin position="64"/>
        <end position="83"/>
    </location>
</feature>
<reference evidence="3 4" key="1">
    <citation type="submission" date="2020-03" db="EMBL/GenBank/DDBJ databases">
        <title>Whole genome shotgun sequence of Phytohabitans flavus NBRC 107702.</title>
        <authorList>
            <person name="Komaki H."/>
            <person name="Tamura T."/>
        </authorList>
    </citation>
    <scope>NUCLEOTIDE SEQUENCE [LARGE SCALE GENOMIC DNA]</scope>
    <source>
        <strain evidence="3 4">NBRC 107702</strain>
    </source>
</reference>
<gene>
    <name evidence="3" type="ORF">Pflav_044900</name>
</gene>
<dbReference type="KEGG" id="pfla:Pflav_044900"/>
<evidence type="ECO:0000313" key="3">
    <source>
        <dbReference type="EMBL" id="BCB78080.1"/>
    </source>
</evidence>
<reference evidence="3 4" key="2">
    <citation type="submission" date="2020-03" db="EMBL/GenBank/DDBJ databases">
        <authorList>
            <person name="Ichikawa N."/>
            <person name="Kimura A."/>
            <person name="Kitahashi Y."/>
            <person name="Uohara A."/>
        </authorList>
    </citation>
    <scope>NUCLEOTIDE SEQUENCE [LARGE SCALE GENOMIC DNA]</scope>
    <source>
        <strain evidence="3 4">NBRC 107702</strain>
    </source>
</reference>
<evidence type="ECO:0000313" key="4">
    <source>
        <dbReference type="Proteomes" id="UP000502508"/>
    </source>
</evidence>
<dbReference type="RefSeq" id="WP_173037697.1">
    <property type="nucleotide sequence ID" value="NZ_AP022870.1"/>
</dbReference>
<feature type="transmembrane region" description="Helical" evidence="2">
    <location>
        <begin position="150"/>
        <end position="170"/>
    </location>
</feature>
<proteinExistence type="predicted"/>
<keyword evidence="4" id="KW-1185">Reference proteome</keyword>
<name>A0A6F8XW92_9ACTN</name>
<dbReference type="EMBL" id="AP022870">
    <property type="protein sequence ID" value="BCB78080.1"/>
    <property type="molecule type" value="Genomic_DNA"/>
</dbReference>
<accession>A0A6F8XW92</accession>
<evidence type="ECO:0000256" key="1">
    <source>
        <dbReference type="SAM" id="MobiDB-lite"/>
    </source>
</evidence>
<feature type="transmembrane region" description="Helical" evidence="2">
    <location>
        <begin position="42"/>
        <end position="59"/>
    </location>
</feature>
<keyword evidence="2" id="KW-1133">Transmembrane helix</keyword>
<organism evidence="3 4">
    <name type="scientific">Phytohabitans flavus</name>
    <dbReference type="NCBI Taxonomy" id="1076124"/>
    <lineage>
        <taxon>Bacteria</taxon>
        <taxon>Bacillati</taxon>
        <taxon>Actinomycetota</taxon>
        <taxon>Actinomycetes</taxon>
        <taxon>Micromonosporales</taxon>
        <taxon>Micromonosporaceae</taxon>
    </lineage>
</organism>
<feature type="transmembrane region" description="Helical" evidence="2">
    <location>
        <begin position="120"/>
        <end position="144"/>
    </location>
</feature>
<keyword evidence="2" id="KW-0472">Membrane</keyword>
<dbReference type="Proteomes" id="UP000502508">
    <property type="component" value="Chromosome"/>
</dbReference>
<feature type="transmembrane region" description="Helical" evidence="2">
    <location>
        <begin position="89"/>
        <end position="108"/>
    </location>
</feature>
<keyword evidence="2" id="KW-0812">Transmembrane</keyword>
<feature type="transmembrane region" description="Helical" evidence="2">
    <location>
        <begin position="191"/>
        <end position="212"/>
    </location>
</feature>
<protein>
    <submittedName>
        <fullName evidence="3">Uncharacterized protein</fullName>
    </submittedName>
</protein>
<evidence type="ECO:0000256" key="2">
    <source>
        <dbReference type="SAM" id="Phobius"/>
    </source>
</evidence>